<dbReference type="PANTHER" id="PTHR11311">
    <property type="entry name" value="SPONDIN"/>
    <property type="match status" value="1"/>
</dbReference>
<dbReference type="InterPro" id="IPR044004">
    <property type="entry name" value="TSP1_spondin_dom"/>
</dbReference>
<reference evidence="5 6" key="1">
    <citation type="submission" date="2019-08" db="EMBL/GenBank/DDBJ databases">
        <title>Whole genome of Aphis craccivora.</title>
        <authorList>
            <person name="Voronova N.V."/>
            <person name="Shulinski R.S."/>
            <person name="Bandarenka Y.V."/>
            <person name="Zhorov D.G."/>
            <person name="Warner D."/>
        </authorList>
    </citation>
    <scope>NUCLEOTIDE SEQUENCE [LARGE SCALE GENOMIC DNA]</scope>
    <source>
        <strain evidence="5">180601</strain>
        <tissue evidence="5">Whole Body</tissue>
    </source>
</reference>
<dbReference type="SMART" id="SM00209">
    <property type="entry name" value="TSP1"/>
    <property type="match status" value="1"/>
</dbReference>
<name>A0A6G0X0K5_APHCR</name>
<dbReference type="InterPro" id="IPR000884">
    <property type="entry name" value="TSP1_rpt"/>
</dbReference>
<gene>
    <name evidence="5" type="ORF">FWK35_00034330</name>
</gene>
<evidence type="ECO:0000313" key="6">
    <source>
        <dbReference type="Proteomes" id="UP000478052"/>
    </source>
</evidence>
<dbReference type="SUPFAM" id="SSF82895">
    <property type="entry name" value="TSP-1 type 1 repeat"/>
    <property type="match status" value="1"/>
</dbReference>
<keyword evidence="2" id="KW-1015">Disulfide bond</keyword>
<evidence type="ECO:0000259" key="4">
    <source>
        <dbReference type="Pfam" id="PF19028"/>
    </source>
</evidence>
<accession>A0A6G0X0K5</accession>
<dbReference type="FunFam" id="2.20.100.10:FF:000026">
    <property type="entry name" value="Spondin 1"/>
    <property type="match status" value="1"/>
</dbReference>
<proteinExistence type="predicted"/>
<dbReference type="InterPro" id="IPR051418">
    <property type="entry name" value="Spondin/Thrombospondin_T1"/>
</dbReference>
<keyword evidence="6" id="KW-1185">Reference proteome</keyword>
<dbReference type="AlphaFoldDB" id="A0A6G0X0K5"/>
<dbReference type="OrthoDB" id="6090599at2759"/>
<feature type="domain" description="Spondin-like TSP1" evidence="4">
    <location>
        <begin position="7"/>
        <end position="59"/>
    </location>
</feature>
<protein>
    <recommendedName>
        <fullName evidence="4">Spondin-like TSP1 domain-containing protein</fullName>
    </recommendedName>
</protein>
<evidence type="ECO:0000256" key="2">
    <source>
        <dbReference type="ARBA" id="ARBA00023157"/>
    </source>
</evidence>
<comment type="caution">
    <text evidence="5">The sequence shown here is derived from an EMBL/GenBank/DDBJ whole genome shotgun (WGS) entry which is preliminary data.</text>
</comment>
<dbReference type="GO" id="GO:0007155">
    <property type="term" value="P:cell adhesion"/>
    <property type="evidence" value="ECO:0007669"/>
    <property type="project" value="TreeGrafter"/>
</dbReference>
<dbReference type="PROSITE" id="PS50092">
    <property type="entry name" value="TSP1"/>
    <property type="match status" value="1"/>
</dbReference>
<dbReference type="InterPro" id="IPR036383">
    <property type="entry name" value="TSP1_rpt_sf"/>
</dbReference>
<organism evidence="5 6">
    <name type="scientific">Aphis craccivora</name>
    <name type="common">Cowpea aphid</name>
    <dbReference type="NCBI Taxonomy" id="307492"/>
    <lineage>
        <taxon>Eukaryota</taxon>
        <taxon>Metazoa</taxon>
        <taxon>Ecdysozoa</taxon>
        <taxon>Arthropoda</taxon>
        <taxon>Hexapoda</taxon>
        <taxon>Insecta</taxon>
        <taxon>Pterygota</taxon>
        <taxon>Neoptera</taxon>
        <taxon>Paraneoptera</taxon>
        <taxon>Hemiptera</taxon>
        <taxon>Sternorrhyncha</taxon>
        <taxon>Aphidomorpha</taxon>
        <taxon>Aphidoidea</taxon>
        <taxon>Aphididae</taxon>
        <taxon>Aphidini</taxon>
        <taxon>Aphis</taxon>
        <taxon>Aphis</taxon>
    </lineage>
</organism>
<sequence>MVGYRDCRLGVWSEWSACSVSCGIGEMQRRREVIKHPRGAGRQCPPLLQTKWCGSAKDCPPETHFEWITCLV</sequence>
<evidence type="ECO:0000256" key="3">
    <source>
        <dbReference type="ARBA" id="ARBA00023180"/>
    </source>
</evidence>
<dbReference type="GO" id="GO:0031012">
    <property type="term" value="C:extracellular matrix"/>
    <property type="evidence" value="ECO:0007669"/>
    <property type="project" value="TreeGrafter"/>
</dbReference>
<dbReference type="Gene3D" id="2.20.100.10">
    <property type="entry name" value="Thrombospondin type-1 (TSP1) repeat"/>
    <property type="match status" value="1"/>
</dbReference>
<keyword evidence="3" id="KW-0325">Glycoprotein</keyword>
<dbReference type="PANTHER" id="PTHR11311:SF15">
    <property type="entry name" value="SPONDIN-2"/>
    <property type="match status" value="1"/>
</dbReference>
<dbReference type="Proteomes" id="UP000478052">
    <property type="component" value="Unassembled WGS sequence"/>
</dbReference>
<dbReference type="EMBL" id="VUJU01008254">
    <property type="protein sequence ID" value="KAF0733310.1"/>
    <property type="molecule type" value="Genomic_DNA"/>
</dbReference>
<dbReference type="Pfam" id="PF19028">
    <property type="entry name" value="TSP1_spondin"/>
    <property type="match status" value="1"/>
</dbReference>
<keyword evidence="1" id="KW-0732">Signal</keyword>
<evidence type="ECO:0000256" key="1">
    <source>
        <dbReference type="ARBA" id="ARBA00022729"/>
    </source>
</evidence>
<evidence type="ECO:0000313" key="5">
    <source>
        <dbReference type="EMBL" id="KAF0733310.1"/>
    </source>
</evidence>